<reference evidence="2 3" key="1">
    <citation type="submission" date="2016-11" db="EMBL/GenBank/DDBJ databases">
        <authorList>
            <person name="Jaros S."/>
            <person name="Januszkiewicz K."/>
            <person name="Wedrychowicz H."/>
        </authorList>
    </citation>
    <scope>NUCLEOTIDE SEQUENCE [LARGE SCALE GENOMIC DNA]</scope>
</reference>
<dbReference type="AlphaFoldDB" id="A0A2X0P113"/>
<protein>
    <submittedName>
        <fullName evidence="2">BQ5605_C002g01098 protein</fullName>
    </submittedName>
</protein>
<keyword evidence="3" id="KW-1185">Reference proteome</keyword>
<accession>A0A2X0P113</accession>
<gene>
    <name evidence="2" type="primary">BQ5605_C002g01098</name>
    <name evidence="2" type="ORF">BQ5605_C002G01098</name>
</gene>
<dbReference type="InterPro" id="IPR025476">
    <property type="entry name" value="Helitron_helicase-like"/>
</dbReference>
<organism evidence="2 3">
    <name type="scientific">Microbotryum silenes-dioicae</name>
    <dbReference type="NCBI Taxonomy" id="796604"/>
    <lineage>
        <taxon>Eukaryota</taxon>
        <taxon>Fungi</taxon>
        <taxon>Dikarya</taxon>
        <taxon>Basidiomycota</taxon>
        <taxon>Pucciniomycotina</taxon>
        <taxon>Microbotryomycetes</taxon>
        <taxon>Microbotryales</taxon>
        <taxon>Microbotryaceae</taxon>
        <taxon>Microbotryum</taxon>
    </lineage>
</organism>
<evidence type="ECO:0000313" key="3">
    <source>
        <dbReference type="Proteomes" id="UP000249464"/>
    </source>
</evidence>
<evidence type="ECO:0000313" key="2">
    <source>
        <dbReference type="EMBL" id="SGY29926.1"/>
    </source>
</evidence>
<proteinExistence type="predicted"/>
<evidence type="ECO:0000259" key="1">
    <source>
        <dbReference type="Pfam" id="PF14214"/>
    </source>
</evidence>
<name>A0A2X0P113_9BASI</name>
<sequence>MPRSQGCQGGPSQPRQVLGARASALGSNRAQTPQAHVSIRDDLGPQTAVCTHCKARHWECERSKSTRHFSACCSQGKVRLPPPPQPNLEYRLLFEGSDSGQLFRSKTCNARSYNNALSFTSLAAHWDQTQVGTLGPPVFRVFGRLYHRLAHLPGRGHRHSTWTRRRRQSHTKIYFDQARFYVAYRQSFCEGICIGQSSRRLGQRVAPKWRCLSAIPTPTREIVDLKTLFSRCTVIDVPMVGPSTKSLARSIRLRCLSVTHYSSPQRKIASTSTFLFARSTKLGHSLPKDRDEEEGDTENGDGELSRSQLFAYDLHKRDEYFSIPHCTQRAFLAFVMTDTPKSRPIDSTYLQLDQENLRLTTGQGIISLTPDQVGCSPSLFITVTCHPEWPEIKAALGPNDQACNRPELIARAFEAKLNRLCDNDVFGNKQRAGCLADEWRTVSLLYFVQDNRTVYMISAQRLRKHNTKYSKETKSIHLTIIAETACMSLVAGLGFEHSCNEIRTVACFIGPGAALISGESGSYVIVMSSGGFPCLTTHAIASWYRCVMSRGLFLNVEPKVIERPIGFGAKPLMPWVVVRCRFS</sequence>
<dbReference type="Proteomes" id="UP000249464">
    <property type="component" value="Unassembled WGS sequence"/>
</dbReference>
<feature type="domain" description="Helitron helicase-like" evidence="1">
    <location>
        <begin position="377"/>
        <end position="441"/>
    </location>
</feature>
<dbReference type="Pfam" id="PF14214">
    <property type="entry name" value="Helitron_like_N"/>
    <property type="match status" value="1"/>
</dbReference>
<dbReference type="EMBL" id="FQNC01000041">
    <property type="protein sequence ID" value="SGY29926.1"/>
    <property type="molecule type" value="Genomic_DNA"/>
</dbReference>